<evidence type="ECO:0000313" key="2">
    <source>
        <dbReference type="Proteomes" id="UP000249748"/>
    </source>
</evidence>
<accession>A0ACD1I4P3</accession>
<keyword evidence="2" id="KW-1185">Reference proteome</keyword>
<reference evidence="1" key="1">
    <citation type="submission" date="2018-02" db="EMBL/GenBank/DDBJ databases">
        <title>The genomes of Aspergillus section Nigri reveals drivers in fungal speciation.</title>
        <authorList>
            <consortium name="DOE Joint Genome Institute"/>
            <person name="Vesth T.C."/>
            <person name="Nybo J."/>
            <person name="Theobald S."/>
            <person name="Brandl J."/>
            <person name="Frisvad J.C."/>
            <person name="Nielsen K.F."/>
            <person name="Lyhne E.K."/>
            <person name="Kogle M.E."/>
            <person name="Kuo A."/>
            <person name="Riley R."/>
            <person name="Clum A."/>
            <person name="Nolan M."/>
            <person name="Lipzen A."/>
            <person name="Salamov A."/>
            <person name="Henrissat B."/>
            <person name="Wiebenga A."/>
            <person name="De vries R.P."/>
            <person name="Grigoriev I.V."/>
            <person name="Mortensen U.H."/>
            <person name="Andersen M.R."/>
            <person name="Baker S.E."/>
        </authorList>
    </citation>
    <scope>NUCLEOTIDE SEQUENCE</scope>
    <source>
        <strain evidence="1">CBS 115574</strain>
    </source>
</reference>
<dbReference type="Proteomes" id="UP000249748">
    <property type="component" value="Unassembled WGS sequence"/>
</dbReference>
<evidence type="ECO:0000313" key="1">
    <source>
        <dbReference type="EMBL" id="RAK85337.1"/>
    </source>
</evidence>
<organism evidence="1 2">
    <name type="scientific">Aspergillus costaricaensis CBS 115574</name>
    <dbReference type="NCBI Taxonomy" id="1448317"/>
    <lineage>
        <taxon>Eukaryota</taxon>
        <taxon>Fungi</taxon>
        <taxon>Dikarya</taxon>
        <taxon>Ascomycota</taxon>
        <taxon>Pezizomycotina</taxon>
        <taxon>Eurotiomycetes</taxon>
        <taxon>Eurotiomycetidae</taxon>
        <taxon>Eurotiales</taxon>
        <taxon>Aspergillaceae</taxon>
        <taxon>Aspergillus</taxon>
        <taxon>Aspergillus subgen. Circumdati</taxon>
    </lineage>
</organism>
<gene>
    <name evidence="1" type="ORF">BO79DRAFT_247543</name>
</gene>
<protein>
    <submittedName>
        <fullName evidence="1">Uncharacterized protein</fullName>
    </submittedName>
</protein>
<proteinExistence type="predicted"/>
<name>A0ACD1I4P3_9EURO</name>
<dbReference type="EMBL" id="KZ824566">
    <property type="protein sequence ID" value="RAK85337.1"/>
    <property type="molecule type" value="Genomic_DNA"/>
</dbReference>
<sequence>MFTMMSPTEQVLVYGRTLNPEYESLDMLDLTAGLDTVFAALILFFFIAVNWHTLTSGISFGAKLLAAVISPLESFVACVDAFKRWIVQSQMGRRLSDLRNWYFPARRPIAMISRVYVTIVTLMWTSQDLLTPGYHVLYGMADGMGPAGWDHWEYCLNLDRGSPAGRWSSSRRLQGFHCDGVDLGVELFSVWEDYIPTFSVGDDIEHLQIFRFVCSVLALSSILAGAVIAIRHSSPVKAIETLCSWTRSKSKNGPEDEAQHQDTALLEQVGLLSARIGTYEAMLDEVRGQLAAKTEQANGLEVRFDELRSRNQMLVARCEEDKVAQQENLIAGLRQELDRVNCRLIMANGRARGAQYKSDSREQTLTNRVAELEEQLARKSDEANANSRGIIESLQADLRNRTDELNTMARRLEAVEALAERTCDIEKLRVTEEEGLRKDAEISRLQELLLVQEQQSYERARELSIVEDQLSKQEVEIQDLGAKIKAYEAAPQVQATEPNAAEIRDLEGKLQFFQAQCHTQAAQLGTAEAQVNVLQAQLEEYSEQLRIAEAEHVKLEAEGRAKQEEIDFMLQQYDTLFAEHFDLTGQHKNLSEQHEKLQSAFKGDDAAQEILGLRAEIESLKSALDRNSAAQETLNLRVEVNAVKAVAEEKVREAEAKATEAEQKLMEAEGVANFLRQADEGHRKTMKSLKDAYDKEVERYDDEVAAERAAAKEARKQVKGLEEELKEMSRQVGIASRDAQRFREQKEGTEAERDKLTGVNDVLEHRLKFWENRESMQTIPKRRTGDLGSLATALDEARVEISRQQTEINDLRAKLQAQTESAASAASAPSDQALQDSVNRLRHAMEVEKRQRTEDQVRWGRQVQELQQENQRLRVSISSAGLGRGRGRGRGRGSAMIGCQSSSAGTQGTIDKPEYGNKAEQLESLNRVEVFVRWPLRIEGVSCSIINQSVTVEAKRCGSRGQSGKRSVTGSDNGFPSLFILFNFIPQENHNFNGRLALIWGHLRAGEDPIRSTLRWPVVLNKRRAVSFPPFRACFTLGHQTMGDPVLHSTNSTNCSTFFHASPPSIIIQSRQLSFFLAWIARLLTLKGFAFSL</sequence>